<protein>
    <submittedName>
        <fullName evidence="2">Uncharacterized protein</fullName>
    </submittedName>
</protein>
<gene>
    <name evidence="2" type="ORF">J1N35_045171</name>
</gene>
<dbReference type="AlphaFoldDB" id="A0A9D3UAM7"/>
<name>A0A9D3UAM7_9ROSI</name>
<reference evidence="2 3" key="1">
    <citation type="journal article" date="2021" name="Plant Biotechnol. J.">
        <title>Multi-omics assisted identification of the key and species-specific regulatory components of drought-tolerant mechanisms in Gossypium stocksii.</title>
        <authorList>
            <person name="Yu D."/>
            <person name="Ke L."/>
            <person name="Zhang D."/>
            <person name="Wu Y."/>
            <person name="Sun Y."/>
            <person name="Mei J."/>
            <person name="Sun J."/>
            <person name="Sun Y."/>
        </authorList>
    </citation>
    <scope>NUCLEOTIDE SEQUENCE [LARGE SCALE GENOMIC DNA]</scope>
    <source>
        <strain evidence="3">cv. E1</strain>
        <tissue evidence="2">Leaf</tissue>
    </source>
</reference>
<evidence type="ECO:0000256" key="1">
    <source>
        <dbReference type="SAM" id="MobiDB-lite"/>
    </source>
</evidence>
<dbReference type="EMBL" id="JAIQCV010000013">
    <property type="protein sequence ID" value="KAH1032997.1"/>
    <property type="molecule type" value="Genomic_DNA"/>
</dbReference>
<dbReference type="Proteomes" id="UP000828251">
    <property type="component" value="Unassembled WGS sequence"/>
</dbReference>
<comment type="caution">
    <text evidence="2">The sequence shown here is derived from an EMBL/GenBank/DDBJ whole genome shotgun (WGS) entry which is preliminary data.</text>
</comment>
<evidence type="ECO:0000313" key="2">
    <source>
        <dbReference type="EMBL" id="KAH1032997.1"/>
    </source>
</evidence>
<dbReference type="OrthoDB" id="1000478at2759"/>
<evidence type="ECO:0000313" key="3">
    <source>
        <dbReference type="Proteomes" id="UP000828251"/>
    </source>
</evidence>
<accession>A0A9D3UAM7</accession>
<keyword evidence="3" id="KW-1185">Reference proteome</keyword>
<organism evidence="2 3">
    <name type="scientific">Gossypium stocksii</name>
    <dbReference type="NCBI Taxonomy" id="47602"/>
    <lineage>
        <taxon>Eukaryota</taxon>
        <taxon>Viridiplantae</taxon>
        <taxon>Streptophyta</taxon>
        <taxon>Embryophyta</taxon>
        <taxon>Tracheophyta</taxon>
        <taxon>Spermatophyta</taxon>
        <taxon>Magnoliopsida</taxon>
        <taxon>eudicotyledons</taxon>
        <taxon>Gunneridae</taxon>
        <taxon>Pentapetalae</taxon>
        <taxon>rosids</taxon>
        <taxon>malvids</taxon>
        <taxon>Malvales</taxon>
        <taxon>Malvaceae</taxon>
        <taxon>Malvoideae</taxon>
        <taxon>Gossypium</taxon>
    </lineage>
</organism>
<sequence>MGEEVPRNSGEKRGPRKEFGREQKEKCGLNAKVAELGRSLHHLRSRNSAIELKSSLNKI</sequence>
<proteinExistence type="predicted"/>
<feature type="region of interest" description="Disordered" evidence="1">
    <location>
        <begin position="1"/>
        <end position="25"/>
    </location>
</feature>